<dbReference type="PANTHER" id="PTHR45453">
    <property type="entry name" value="PHOSPHATE REGULON SENSOR PROTEIN PHOR"/>
    <property type="match status" value="1"/>
</dbReference>
<evidence type="ECO:0000256" key="1">
    <source>
        <dbReference type="ARBA" id="ARBA00000085"/>
    </source>
</evidence>
<evidence type="ECO:0000256" key="9">
    <source>
        <dbReference type="ARBA" id="ARBA00022840"/>
    </source>
</evidence>
<dbReference type="InterPro" id="IPR004358">
    <property type="entry name" value="Sig_transdc_His_kin-like_C"/>
</dbReference>
<keyword evidence="6" id="KW-0808">Transferase</keyword>
<evidence type="ECO:0000256" key="4">
    <source>
        <dbReference type="ARBA" id="ARBA00022475"/>
    </source>
</evidence>
<dbReference type="InterPro" id="IPR036097">
    <property type="entry name" value="HisK_dim/P_sf"/>
</dbReference>
<comment type="subcellular location">
    <subcellularLocation>
        <location evidence="2">Cell membrane</location>
        <topology evidence="2">Multi-pass membrane protein</topology>
    </subcellularLocation>
</comment>
<dbReference type="InterPro" id="IPR003661">
    <property type="entry name" value="HisK_dim/P_dom"/>
</dbReference>
<dbReference type="Proteomes" id="UP001161691">
    <property type="component" value="Unassembled WGS sequence"/>
</dbReference>
<dbReference type="CDD" id="cd00082">
    <property type="entry name" value="HisKA"/>
    <property type="match status" value="1"/>
</dbReference>
<evidence type="ECO:0000256" key="3">
    <source>
        <dbReference type="ARBA" id="ARBA00012438"/>
    </source>
</evidence>
<dbReference type="RefSeq" id="WP_282910483.1">
    <property type="nucleotide sequence ID" value="NZ_JAGRPV010000001.1"/>
</dbReference>
<dbReference type="GO" id="GO:0016301">
    <property type="term" value="F:kinase activity"/>
    <property type="evidence" value="ECO:0007669"/>
    <property type="project" value="UniProtKB-KW"/>
</dbReference>
<dbReference type="InterPro" id="IPR005467">
    <property type="entry name" value="His_kinase_dom"/>
</dbReference>
<evidence type="ECO:0000256" key="10">
    <source>
        <dbReference type="ARBA" id="ARBA00023012"/>
    </source>
</evidence>
<feature type="domain" description="HAMP" evidence="13">
    <location>
        <begin position="23"/>
        <end position="76"/>
    </location>
</feature>
<dbReference type="SUPFAM" id="SSF47384">
    <property type="entry name" value="Homodimeric domain of signal transducing histidine kinase"/>
    <property type="match status" value="1"/>
</dbReference>
<organism evidence="14 15">
    <name type="scientific">Cohnella hashimotonis</name>
    <dbReference type="NCBI Taxonomy" id="2826895"/>
    <lineage>
        <taxon>Bacteria</taxon>
        <taxon>Bacillati</taxon>
        <taxon>Bacillota</taxon>
        <taxon>Bacilli</taxon>
        <taxon>Bacillales</taxon>
        <taxon>Paenibacillaceae</taxon>
        <taxon>Cohnella</taxon>
    </lineage>
</organism>
<keyword evidence="11" id="KW-0472">Membrane</keyword>
<keyword evidence="9" id="KW-0067">ATP-binding</keyword>
<keyword evidence="8 14" id="KW-0418">Kinase</keyword>
<dbReference type="EMBL" id="JAGRPV010000001">
    <property type="protein sequence ID" value="MDI4647735.1"/>
    <property type="molecule type" value="Genomic_DNA"/>
</dbReference>
<dbReference type="Pfam" id="PF02518">
    <property type="entry name" value="HATPase_c"/>
    <property type="match status" value="1"/>
</dbReference>
<evidence type="ECO:0000256" key="7">
    <source>
        <dbReference type="ARBA" id="ARBA00022741"/>
    </source>
</evidence>
<evidence type="ECO:0000259" key="12">
    <source>
        <dbReference type="PROSITE" id="PS50109"/>
    </source>
</evidence>
<dbReference type="PRINTS" id="PR00344">
    <property type="entry name" value="BCTRLSENSOR"/>
</dbReference>
<evidence type="ECO:0000256" key="11">
    <source>
        <dbReference type="ARBA" id="ARBA00023136"/>
    </source>
</evidence>
<dbReference type="InterPro" id="IPR050351">
    <property type="entry name" value="BphY/WalK/GraS-like"/>
</dbReference>
<dbReference type="Gene3D" id="3.30.565.10">
    <property type="entry name" value="Histidine kinase-like ATPase, C-terminal domain"/>
    <property type="match status" value="1"/>
</dbReference>
<keyword evidence="5" id="KW-0597">Phosphoprotein</keyword>
<evidence type="ECO:0000256" key="2">
    <source>
        <dbReference type="ARBA" id="ARBA00004651"/>
    </source>
</evidence>
<dbReference type="InterPro" id="IPR036890">
    <property type="entry name" value="HATPase_C_sf"/>
</dbReference>
<reference evidence="14" key="1">
    <citation type="submission" date="2023-04" db="EMBL/GenBank/DDBJ databases">
        <title>Comparative genomic analysis of Cohnella hashimotonis sp. nov., isolated from the International Space Station.</title>
        <authorList>
            <person name="Venkateswaran K."/>
            <person name="Simpson A."/>
        </authorList>
    </citation>
    <scope>NUCLEOTIDE SEQUENCE</scope>
    <source>
        <strain evidence="14">F6_2S_P_1</strain>
    </source>
</reference>
<protein>
    <recommendedName>
        <fullName evidence="3">histidine kinase</fullName>
        <ecNumber evidence="3">2.7.13.3</ecNumber>
    </recommendedName>
</protein>
<dbReference type="SMART" id="SM00387">
    <property type="entry name" value="HATPase_c"/>
    <property type="match status" value="1"/>
</dbReference>
<dbReference type="PROSITE" id="PS50109">
    <property type="entry name" value="HIS_KIN"/>
    <property type="match status" value="1"/>
</dbReference>
<keyword evidence="10" id="KW-0902">Two-component regulatory system</keyword>
<feature type="domain" description="Histidine kinase" evidence="12">
    <location>
        <begin position="91"/>
        <end position="308"/>
    </location>
</feature>
<comment type="caution">
    <text evidence="14">The sequence shown here is derived from an EMBL/GenBank/DDBJ whole genome shotgun (WGS) entry which is preliminary data.</text>
</comment>
<proteinExistence type="predicted"/>
<gene>
    <name evidence="14" type="ORF">KB449_22475</name>
</gene>
<dbReference type="Pfam" id="PF00512">
    <property type="entry name" value="HisKA"/>
    <property type="match status" value="1"/>
</dbReference>
<dbReference type="SMART" id="SM00388">
    <property type="entry name" value="HisKA"/>
    <property type="match status" value="1"/>
</dbReference>
<sequence length="308" mass="34640">MTWPGVVAALLFLACGYLFVRQRRLVRELGRVRRTTEEIRTGNLNLRYRLPAPRRLVEELSGELNRLIDYFQQTTERMLVLEDERKRMIASLSHDLRTPLTSLLGYIEALRNDASLTAEERSEFLCIAADKGNSLLERLQSFFELARLEADDAPPDLRPMNLTDTVQEVLLGFYPDFQKAGIEPSVRLPASPLYVMADGGGVRRILENLLSNALRYGKDGGEIGVAVREEEDFAAVDVWDRGRGIPPADLPRVFERFYTGEDSRNASLRGTGLGLAIARNLVEKQGGRISVSSRPGEKTVFSFSLHKD</sequence>
<evidence type="ECO:0000259" key="13">
    <source>
        <dbReference type="PROSITE" id="PS50885"/>
    </source>
</evidence>
<keyword evidence="4" id="KW-1003">Cell membrane</keyword>
<accession>A0ABT6TLX8</accession>
<evidence type="ECO:0000256" key="5">
    <source>
        <dbReference type="ARBA" id="ARBA00022553"/>
    </source>
</evidence>
<name>A0ABT6TLX8_9BACL</name>
<dbReference type="EC" id="2.7.13.3" evidence="3"/>
<keyword evidence="15" id="KW-1185">Reference proteome</keyword>
<evidence type="ECO:0000313" key="14">
    <source>
        <dbReference type="EMBL" id="MDI4647735.1"/>
    </source>
</evidence>
<evidence type="ECO:0000256" key="6">
    <source>
        <dbReference type="ARBA" id="ARBA00022679"/>
    </source>
</evidence>
<dbReference type="InterPro" id="IPR003594">
    <property type="entry name" value="HATPase_dom"/>
</dbReference>
<comment type="catalytic activity">
    <reaction evidence="1">
        <text>ATP + protein L-histidine = ADP + protein N-phospho-L-histidine.</text>
        <dbReference type="EC" id="2.7.13.3"/>
    </reaction>
</comment>
<dbReference type="PROSITE" id="PS50885">
    <property type="entry name" value="HAMP"/>
    <property type="match status" value="1"/>
</dbReference>
<evidence type="ECO:0000256" key="8">
    <source>
        <dbReference type="ARBA" id="ARBA00022777"/>
    </source>
</evidence>
<dbReference type="PANTHER" id="PTHR45453:SF1">
    <property type="entry name" value="PHOSPHATE REGULON SENSOR PROTEIN PHOR"/>
    <property type="match status" value="1"/>
</dbReference>
<dbReference type="SUPFAM" id="SSF55874">
    <property type="entry name" value="ATPase domain of HSP90 chaperone/DNA topoisomerase II/histidine kinase"/>
    <property type="match status" value="1"/>
</dbReference>
<dbReference type="InterPro" id="IPR003660">
    <property type="entry name" value="HAMP_dom"/>
</dbReference>
<evidence type="ECO:0000313" key="15">
    <source>
        <dbReference type="Proteomes" id="UP001161691"/>
    </source>
</evidence>
<keyword evidence="7" id="KW-0547">Nucleotide-binding</keyword>
<dbReference type="Gene3D" id="1.10.287.130">
    <property type="match status" value="1"/>
</dbReference>